<reference evidence="3" key="1">
    <citation type="journal article" date="2021" name="PeerJ">
        <title>Extensive microbial diversity within the chicken gut microbiome revealed by metagenomics and culture.</title>
        <authorList>
            <person name="Gilroy R."/>
            <person name="Ravi A."/>
            <person name="Getino M."/>
            <person name="Pursley I."/>
            <person name="Horton D.L."/>
            <person name="Alikhan N.F."/>
            <person name="Baker D."/>
            <person name="Gharbi K."/>
            <person name="Hall N."/>
            <person name="Watson M."/>
            <person name="Adriaenssens E.M."/>
            <person name="Foster-Nyarko E."/>
            <person name="Jarju S."/>
            <person name="Secka A."/>
            <person name="Antonio M."/>
            <person name="Oren A."/>
            <person name="Chaudhuri R.R."/>
            <person name="La Ragione R."/>
            <person name="Hildebrand F."/>
            <person name="Pallen M.J."/>
        </authorList>
    </citation>
    <scope>NUCLEOTIDE SEQUENCE</scope>
    <source>
        <strain evidence="3">CHK198-12963</strain>
    </source>
</reference>
<keyword evidence="2" id="KW-0560">Oxidoreductase</keyword>
<organism evidence="3 4">
    <name type="scientific">Candidatus Enterocloster excrementigallinarum</name>
    <dbReference type="NCBI Taxonomy" id="2838558"/>
    <lineage>
        <taxon>Bacteria</taxon>
        <taxon>Bacillati</taxon>
        <taxon>Bacillota</taxon>
        <taxon>Clostridia</taxon>
        <taxon>Lachnospirales</taxon>
        <taxon>Lachnospiraceae</taxon>
        <taxon>Enterocloster</taxon>
    </lineage>
</organism>
<dbReference type="Proteomes" id="UP000823863">
    <property type="component" value="Unassembled WGS sequence"/>
</dbReference>
<name>A0A9D2PV27_9FIRM</name>
<evidence type="ECO:0000256" key="1">
    <source>
        <dbReference type="ARBA" id="ARBA00006484"/>
    </source>
</evidence>
<evidence type="ECO:0000313" key="4">
    <source>
        <dbReference type="Proteomes" id="UP000823863"/>
    </source>
</evidence>
<dbReference type="InterPro" id="IPR002347">
    <property type="entry name" value="SDR_fam"/>
</dbReference>
<evidence type="ECO:0000313" key="3">
    <source>
        <dbReference type="EMBL" id="HJC67679.1"/>
    </source>
</evidence>
<comment type="similarity">
    <text evidence="1">Belongs to the short-chain dehydrogenases/reductases (SDR) family.</text>
</comment>
<dbReference type="Pfam" id="PF00106">
    <property type="entry name" value="adh_short"/>
    <property type="match status" value="1"/>
</dbReference>
<dbReference type="EMBL" id="DWWB01000078">
    <property type="protein sequence ID" value="HJC67679.1"/>
    <property type="molecule type" value="Genomic_DNA"/>
</dbReference>
<dbReference type="AlphaFoldDB" id="A0A9D2PV27"/>
<dbReference type="SUPFAM" id="SSF51735">
    <property type="entry name" value="NAD(P)-binding Rossmann-fold domains"/>
    <property type="match status" value="1"/>
</dbReference>
<comment type="caution">
    <text evidence="3">The sequence shown here is derived from an EMBL/GenBank/DDBJ whole genome shotgun (WGS) entry which is preliminary data.</text>
</comment>
<accession>A0A9D2PV27</accession>
<proteinExistence type="inferred from homology"/>
<sequence>MGVFAVTGGSGGIGARTVMLLKNKGHETINLDWKKGDIQSDLSTPEGRQEAIDELHALCPEGLDGLICCAGVSGACGDLRRIVSLNFFGTISLIKGNYDLLLKKGGTCVVTTSNTISQGNLRMDLADLLNNNNDDEQRILNLVGRLDQTSLSVGDSVYAAAKYALARWVRRHSASYAANGVRINAVAPGNVNTAMTATMSTNAKMALNALPIPTKYGKETLMDPEEVAQVIVFLSSPEARGINGVILFVDGGTDALLNTEKVY</sequence>
<dbReference type="PANTHER" id="PTHR24321:SF8">
    <property type="entry name" value="ESTRADIOL 17-BETA-DEHYDROGENASE 8-RELATED"/>
    <property type="match status" value="1"/>
</dbReference>
<dbReference type="Pfam" id="PF13561">
    <property type="entry name" value="adh_short_C2"/>
    <property type="match status" value="1"/>
</dbReference>
<protein>
    <submittedName>
        <fullName evidence="3">SDR family oxidoreductase</fullName>
    </submittedName>
</protein>
<dbReference type="GO" id="GO:0016491">
    <property type="term" value="F:oxidoreductase activity"/>
    <property type="evidence" value="ECO:0007669"/>
    <property type="project" value="UniProtKB-KW"/>
</dbReference>
<reference evidence="3" key="2">
    <citation type="submission" date="2021-04" db="EMBL/GenBank/DDBJ databases">
        <authorList>
            <person name="Gilroy R."/>
        </authorList>
    </citation>
    <scope>NUCLEOTIDE SEQUENCE</scope>
    <source>
        <strain evidence="3">CHK198-12963</strain>
    </source>
</reference>
<dbReference type="InterPro" id="IPR036291">
    <property type="entry name" value="NAD(P)-bd_dom_sf"/>
</dbReference>
<evidence type="ECO:0000256" key="2">
    <source>
        <dbReference type="ARBA" id="ARBA00023002"/>
    </source>
</evidence>
<dbReference type="Gene3D" id="3.40.50.720">
    <property type="entry name" value="NAD(P)-binding Rossmann-like Domain"/>
    <property type="match status" value="1"/>
</dbReference>
<dbReference type="PRINTS" id="PR00081">
    <property type="entry name" value="GDHRDH"/>
</dbReference>
<gene>
    <name evidence="3" type="ORF">H9931_13370</name>
</gene>
<dbReference type="PANTHER" id="PTHR24321">
    <property type="entry name" value="DEHYDROGENASES, SHORT CHAIN"/>
    <property type="match status" value="1"/>
</dbReference>